<organism evidence="1 2">
    <name type="scientific">Colocasia esculenta</name>
    <name type="common">Wild taro</name>
    <name type="synonym">Arum esculentum</name>
    <dbReference type="NCBI Taxonomy" id="4460"/>
    <lineage>
        <taxon>Eukaryota</taxon>
        <taxon>Viridiplantae</taxon>
        <taxon>Streptophyta</taxon>
        <taxon>Embryophyta</taxon>
        <taxon>Tracheophyta</taxon>
        <taxon>Spermatophyta</taxon>
        <taxon>Magnoliopsida</taxon>
        <taxon>Liliopsida</taxon>
        <taxon>Araceae</taxon>
        <taxon>Aroideae</taxon>
        <taxon>Colocasieae</taxon>
        <taxon>Colocasia</taxon>
    </lineage>
</organism>
<reference evidence="1" key="1">
    <citation type="submission" date="2017-07" db="EMBL/GenBank/DDBJ databases">
        <title>Taro Niue Genome Assembly and Annotation.</title>
        <authorList>
            <person name="Atibalentja N."/>
            <person name="Keating K."/>
            <person name="Fields C.J."/>
        </authorList>
    </citation>
    <scope>NUCLEOTIDE SEQUENCE</scope>
    <source>
        <strain evidence="1">Niue_2</strain>
        <tissue evidence="1">Leaf</tissue>
    </source>
</reference>
<dbReference type="EMBL" id="NMUH01000998">
    <property type="protein sequence ID" value="MQL87695.1"/>
    <property type="molecule type" value="Genomic_DNA"/>
</dbReference>
<evidence type="ECO:0000313" key="2">
    <source>
        <dbReference type="Proteomes" id="UP000652761"/>
    </source>
</evidence>
<name>A0A843UVR6_COLES</name>
<feature type="non-terminal residue" evidence="1">
    <location>
        <position position="1"/>
    </location>
</feature>
<keyword evidence="2" id="KW-1185">Reference proteome</keyword>
<dbReference type="Proteomes" id="UP000652761">
    <property type="component" value="Unassembled WGS sequence"/>
</dbReference>
<feature type="non-terminal residue" evidence="1">
    <location>
        <position position="75"/>
    </location>
</feature>
<sequence length="75" mass="8467">AREQIENWEREGKSVKSTATTDDAYLRAYALMYGGKVYKSARHQVDVVGEVASLRALLLSATHDREAARRETEKL</sequence>
<evidence type="ECO:0000313" key="1">
    <source>
        <dbReference type="EMBL" id="MQL87695.1"/>
    </source>
</evidence>
<accession>A0A843UVR6</accession>
<proteinExistence type="predicted"/>
<gene>
    <name evidence="1" type="ORF">Taro_020242</name>
</gene>
<protein>
    <submittedName>
        <fullName evidence="1">Uncharacterized protein</fullName>
    </submittedName>
</protein>
<dbReference type="AlphaFoldDB" id="A0A843UVR6"/>
<comment type="caution">
    <text evidence="1">The sequence shown here is derived from an EMBL/GenBank/DDBJ whole genome shotgun (WGS) entry which is preliminary data.</text>
</comment>